<protein>
    <submittedName>
        <fullName evidence="2">Uncharacterized protein</fullName>
    </submittedName>
</protein>
<dbReference type="Proteomes" id="UP000053097">
    <property type="component" value="Unassembled WGS sequence"/>
</dbReference>
<evidence type="ECO:0000313" key="2">
    <source>
        <dbReference type="EMBL" id="EZA56158.1"/>
    </source>
</evidence>
<dbReference type="AlphaFoldDB" id="A0A026WJM4"/>
<accession>A0A026WJM4</accession>
<evidence type="ECO:0000313" key="3">
    <source>
        <dbReference type="Proteomes" id="UP000053097"/>
    </source>
</evidence>
<keyword evidence="3" id="KW-1185">Reference proteome</keyword>
<feature type="region of interest" description="Disordered" evidence="1">
    <location>
        <begin position="81"/>
        <end position="102"/>
    </location>
</feature>
<sequence length="102" mass="11542">MQATSLDRRASSVKWQRGMKELEGETGRRRQWWAEGGDCRWKDGSALRKGSLGGEGTRKIEVDGLSVYRCSLWDTSSVRNDGEPAFLQPRMPPRSLRASDKN</sequence>
<organism evidence="2 3">
    <name type="scientific">Ooceraea biroi</name>
    <name type="common">Clonal raider ant</name>
    <name type="synonym">Cerapachys biroi</name>
    <dbReference type="NCBI Taxonomy" id="2015173"/>
    <lineage>
        <taxon>Eukaryota</taxon>
        <taxon>Metazoa</taxon>
        <taxon>Ecdysozoa</taxon>
        <taxon>Arthropoda</taxon>
        <taxon>Hexapoda</taxon>
        <taxon>Insecta</taxon>
        <taxon>Pterygota</taxon>
        <taxon>Neoptera</taxon>
        <taxon>Endopterygota</taxon>
        <taxon>Hymenoptera</taxon>
        <taxon>Apocrita</taxon>
        <taxon>Aculeata</taxon>
        <taxon>Formicoidea</taxon>
        <taxon>Formicidae</taxon>
        <taxon>Dorylinae</taxon>
        <taxon>Ooceraea</taxon>
    </lineage>
</organism>
<proteinExistence type="predicted"/>
<evidence type="ECO:0000256" key="1">
    <source>
        <dbReference type="SAM" id="MobiDB-lite"/>
    </source>
</evidence>
<gene>
    <name evidence="2" type="ORF">X777_03490</name>
</gene>
<dbReference type="EMBL" id="KK107168">
    <property type="protein sequence ID" value="EZA56158.1"/>
    <property type="molecule type" value="Genomic_DNA"/>
</dbReference>
<name>A0A026WJM4_OOCBI</name>
<reference evidence="2 3" key="1">
    <citation type="journal article" date="2014" name="Curr. Biol.">
        <title>The genome of the clonal raider ant Cerapachys biroi.</title>
        <authorList>
            <person name="Oxley P.R."/>
            <person name="Ji L."/>
            <person name="Fetter-Pruneda I."/>
            <person name="McKenzie S.K."/>
            <person name="Li C."/>
            <person name="Hu H."/>
            <person name="Zhang G."/>
            <person name="Kronauer D.J."/>
        </authorList>
    </citation>
    <scope>NUCLEOTIDE SEQUENCE [LARGE SCALE GENOMIC DNA]</scope>
</reference>